<accession>A0A8S9NWE5</accession>
<protein>
    <submittedName>
        <fullName evidence="2">Uncharacterized protein</fullName>
    </submittedName>
</protein>
<gene>
    <name evidence="2" type="ORF">F2Q69_00002665</name>
</gene>
<reference evidence="2" key="1">
    <citation type="submission" date="2019-12" db="EMBL/GenBank/DDBJ databases">
        <title>Genome sequencing and annotation of Brassica cretica.</title>
        <authorList>
            <person name="Studholme D.J."/>
            <person name="Sarris P."/>
        </authorList>
    </citation>
    <scope>NUCLEOTIDE SEQUENCE</scope>
    <source>
        <strain evidence="2">PFS-109/04</strain>
        <tissue evidence="2">Leaf</tissue>
    </source>
</reference>
<dbReference type="AlphaFoldDB" id="A0A8S9NWE5"/>
<feature type="compositionally biased region" description="Acidic residues" evidence="1">
    <location>
        <begin position="15"/>
        <end position="33"/>
    </location>
</feature>
<evidence type="ECO:0000313" key="3">
    <source>
        <dbReference type="Proteomes" id="UP000712600"/>
    </source>
</evidence>
<comment type="caution">
    <text evidence="2">The sequence shown here is derived from an EMBL/GenBank/DDBJ whole genome shotgun (WGS) entry which is preliminary data.</text>
</comment>
<feature type="region of interest" description="Disordered" evidence="1">
    <location>
        <begin position="1"/>
        <end position="35"/>
    </location>
</feature>
<feature type="compositionally biased region" description="Basic and acidic residues" evidence="1">
    <location>
        <begin position="1"/>
        <end position="11"/>
    </location>
</feature>
<sequence length="50" mass="6017">MQRGLDGKSSKTMEAMDEEEEGLEEEEEDEEEHVESRKLKLIQFEWLLFK</sequence>
<dbReference type="EMBL" id="QGKX02001521">
    <property type="protein sequence ID" value="KAF3506980.1"/>
    <property type="molecule type" value="Genomic_DNA"/>
</dbReference>
<evidence type="ECO:0000256" key="1">
    <source>
        <dbReference type="SAM" id="MobiDB-lite"/>
    </source>
</evidence>
<name>A0A8S9NWE5_BRACR</name>
<dbReference type="Proteomes" id="UP000712600">
    <property type="component" value="Unassembled WGS sequence"/>
</dbReference>
<proteinExistence type="predicted"/>
<organism evidence="2 3">
    <name type="scientific">Brassica cretica</name>
    <name type="common">Mustard</name>
    <dbReference type="NCBI Taxonomy" id="69181"/>
    <lineage>
        <taxon>Eukaryota</taxon>
        <taxon>Viridiplantae</taxon>
        <taxon>Streptophyta</taxon>
        <taxon>Embryophyta</taxon>
        <taxon>Tracheophyta</taxon>
        <taxon>Spermatophyta</taxon>
        <taxon>Magnoliopsida</taxon>
        <taxon>eudicotyledons</taxon>
        <taxon>Gunneridae</taxon>
        <taxon>Pentapetalae</taxon>
        <taxon>rosids</taxon>
        <taxon>malvids</taxon>
        <taxon>Brassicales</taxon>
        <taxon>Brassicaceae</taxon>
        <taxon>Brassiceae</taxon>
        <taxon>Brassica</taxon>
    </lineage>
</organism>
<evidence type="ECO:0000313" key="2">
    <source>
        <dbReference type="EMBL" id="KAF3506980.1"/>
    </source>
</evidence>